<keyword evidence="1" id="KW-0238">DNA-binding</keyword>
<proteinExistence type="predicted"/>
<dbReference type="Proteomes" id="UP000658514">
    <property type="component" value="Unassembled WGS sequence"/>
</dbReference>
<dbReference type="GO" id="GO:0003677">
    <property type="term" value="F:DNA binding"/>
    <property type="evidence" value="ECO:0007669"/>
    <property type="project" value="UniProtKB-KW"/>
</dbReference>
<dbReference type="InterPro" id="IPR013321">
    <property type="entry name" value="Arc_rbn_hlx_hlx"/>
</dbReference>
<reference evidence="1 2" key="1">
    <citation type="journal article" date="2020" name="ISME J.">
        <title>Comparative genomics reveals insights into cyanobacterial evolution and habitat adaptation.</title>
        <authorList>
            <person name="Chen M.Y."/>
            <person name="Teng W.K."/>
            <person name="Zhao L."/>
            <person name="Hu C.X."/>
            <person name="Zhou Y.K."/>
            <person name="Han B.P."/>
            <person name="Song L.R."/>
            <person name="Shu W.S."/>
        </authorList>
    </citation>
    <scope>NUCLEOTIDE SEQUENCE [LARGE SCALE GENOMIC DNA]</scope>
    <source>
        <strain evidence="1 2">FACHB-288</strain>
    </source>
</reference>
<evidence type="ECO:0000313" key="1">
    <source>
        <dbReference type="EMBL" id="MBD2200678.1"/>
    </source>
</evidence>
<accession>A0ABR8AN33</accession>
<name>A0ABR8AN33_9CYAN</name>
<comment type="caution">
    <text evidence="1">The sequence shown here is derived from an EMBL/GenBank/DDBJ whole genome shotgun (WGS) entry which is preliminary data.</text>
</comment>
<sequence length="78" mass="8730">MSNISIGIRIPINLHKRLEVYIAETHLTKTEVILNALAQYLDVSDEIPLDQRVKALEAQMLELKSLVKNTSSTNISAI</sequence>
<keyword evidence="2" id="KW-1185">Reference proteome</keyword>
<protein>
    <submittedName>
        <fullName evidence="1">DNA-binding domain-containing protein</fullName>
    </submittedName>
</protein>
<dbReference type="Gene3D" id="1.10.1220.10">
    <property type="entry name" value="Met repressor-like"/>
    <property type="match status" value="1"/>
</dbReference>
<gene>
    <name evidence="1" type="ORF">H6G24_35420</name>
</gene>
<evidence type="ECO:0000313" key="2">
    <source>
        <dbReference type="Proteomes" id="UP000658514"/>
    </source>
</evidence>
<dbReference type="RefSeq" id="WP_190551850.1">
    <property type="nucleotide sequence ID" value="NZ_CAWPNO010000006.1"/>
</dbReference>
<organism evidence="1 2">
    <name type="scientific">Calothrix parietina FACHB-288</name>
    <dbReference type="NCBI Taxonomy" id="2692896"/>
    <lineage>
        <taxon>Bacteria</taxon>
        <taxon>Bacillati</taxon>
        <taxon>Cyanobacteriota</taxon>
        <taxon>Cyanophyceae</taxon>
        <taxon>Nostocales</taxon>
        <taxon>Calotrichaceae</taxon>
        <taxon>Calothrix</taxon>
    </lineage>
</organism>
<dbReference type="EMBL" id="JACJQH010000103">
    <property type="protein sequence ID" value="MBD2200678.1"/>
    <property type="molecule type" value="Genomic_DNA"/>
</dbReference>